<evidence type="ECO:0000313" key="5">
    <source>
        <dbReference type="Proteomes" id="UP000747542"/>
    </source>
</evidence>
<evidence type="ECO:0000256" key="1">
    <source>
        <dbReference type="ARBA" id="ARBA00004275"/>
    </source>
</evidence>
<proteinExistence type="predicted"/>
<dbReference type="GO" id="GO:0004165">
    <property type="term" value="F:delta(3)-delta(2)-enoyl-CoA isomerase activity"/>
    <property type="evidence" value="ECO:0007669"/>
    <property type="project" value="UniProtKB-ARBA"/>
</dbReference>
<protein>
    <submittedName>
        <fullName evidence="4">Enoyl-CoA delta isomerase 3, peroxisomal-like</fullName>
    </submittedName>
</protein>
<reference evidence="4" key="1">
    <citation type="journal article" date="2021" name="Sci. Adv.">
        <title>The American lobster genome reveals insights on longevity, neural, and immune adaptations.</title>
        <authorList>
            <person name="Polinski J.M."/>
            <person name="Zimin A.V."/>
            <person name="Clark K.F."/>
            <person name="Kohn A.B."/>
            <person name="Sadowski N."/>
            <person name="Timp W."/>
            <person name="Ptitsyn A."/>
            <person name="Khanna P."/>
            <person name="Romanova D.Y."/>
            <person name="Williams P."/>
            <person name="Greenwood S.J."/>
            <person name="Moroz L.L."/>
            <person name="Walt D.R."/>
            <person name="Bodnar A.G."/>
        </authorList>
    </citation>
    <scope>NUCLEOTIDE SEQUENCE</scope>
    <source>
        <strain evidence="4">GMGI-L3</strain>
    </source>
</reference>
<keyword evidence="2" id="KW-0576">Peroxisome</keyword>
<gene>
    <name evidence="4" type="primary">Eci3-L</name>
    <name evidence="4" type="ORF">Hamer_G002665</name>
</gene>
<dbReference type="SUPFAM" id="SSF52096">
    <property type="entry name" value="ClpP/crotonase"/>
    <property type="match status" value="1"/>
</dbReference>
<evidence type="ECO:0000256" key="2">
    <source>
        <dbReference type="ARBA" id="ARBA00023140"/>
    </source>
</evidence>
<dbReference type="Proteomes" id="UP000747542">
    <property type="component" value="Unassembled WGS sequence"/>
</dbReference>
<evidence type="ECO:0000256" key="3">
    <source>
        <dbReference type="ARBA" id="ARBA00023235"/>
    </source>
</evidence>
<comment type="subcellular location">
    <subcellularLocation>
        <location evidence="1">Peroxisome</location>
    </subcellularLocation>
</comment>
<dbReference type="InterPro" id="IPR029045">
    <property type="entry name" value="ClpP/crotonase-like_dom_sf"/>
</dbReference>
<name>A0A8J5K3G0_HOMAM</name>
<dbReference type="InterPro" id="IPR001753">
    <property type="entry name" value="Enoyl-CoA_hydra/iso"/>
</dbReference>
<evidence type="ECO:0000313" key="4">
    <source>
        <dbReference type="EMBL" id="KAG7168571.1"/>
    </source>
</evidence>
<dbReference type="Gene3D" id="3.90.226.10">
    <property type="entry name" value="2-enoyl-CoA Hydratase, Chain A, domain 1"/>
    <property type="match status" value="1"/>
</dbReference>
<dbReference type="PANTHER" id="PTHR43684">
    <property type="match status" value="1"/>
</dbReference>
<accession>A0A8J5K3G0</accession>
<keyword evidence="5" id="KW-1185">Reference proteome</keyword>
<sequence>MDVVYASDRATFHTPFVALGQCPECCSTYTFPRIMGPGKAAEMILFGKKVKTEAYFVKFSNNLFLR</sequence>
<dbReference type="GO" id="GO:0005777">
    <property type="term" value="C:peroxisome"/>
    <property type="evidence" value="ECO:0007669"/>
    <property type="project" value="UniProtKB-SubCell"/>
</dbReference>
<organism evidence="4 5">
    <name type="scientific">Homarus americanus</name>
    <name type="common">American lobster</name>
    <dbReference type="NCBI Taxonomy" id="6706"/>
    <lineage>
        <taxon>Eukaryota</taxon>
        <taxon>Metazoa</taxon>
        <taxon>Ecdysozoa</taxon>
        <taxon>Arthropoda</taxon>
        <taxon>Crustacea</taxon>
        <taxon>Multicrustacea</taxon>
        <taxon>Malacostraca</taxon>
        <taxon>Eumalacostraca</taxon>
        <taxon>Eucarida</taxon>
        <taxon>Decapoda</taxon>
        <taxon>Pleocyemata</taxon>
        <taxon>Astacidea</taxon>
        <taxon>Nephropoidea</taxon>
        <taxon>Nephropidae</taxon>
        <taxon>Homarus</taxon>
    </lineage>
</organism>
<keyword evidence="3 4" id="KW-0413">Isomerase</keyword>
<dbReference type="InterPro" id="IPR051053">
    <property type="entry name" value="ECH/Chromodomain_protein"/>
</dbReference>
<dbReference type="PANTHER" id="PTHR43684:SF1">
    <property type="entry name" value="ENOYL-COA DELTA ISOMERASE 2"/>
    <property type="match status" value="1"/>
</dbReference>
<dbReference type="EMBL" id="JAHLQT010020073">
    <property type="protein sequence ID" value="KAG7168571.1"/>
    <property type="molecule type" value="Genomic_DNA"/>
</dbReference>
<dbReference type="Pfam" id="PF00378">
    <property type="entry name" value="ECH_1"/>
    <property type="match status" value="1"/>
</dbReference>
<comment type="caution">
    <text evidence="4">The sequence shown here is derived from an EMBL/GenBank/DDBJ whole genome shotgun (WGS) entry which is preliminary data.</text>
</comment>
<dbReference type="AlphaFoldDB" id="A0A8J5K3G0"/>